<keyword evidence="11" id="KW-1185">Reference proteome</keyword>
<evidence type="ECO:0000256" key="5">
    <source>
        <dbReference type="ARBA" id="ARBA00022840"/>
    </source>
</evidence>
<dbReference type="SMART" id="SM00487">
    <property type="entry name" value="DEXDc"/>
    <property type="match status" value="1"/>
</dbReference>
<feature type="compositionally biased region" description="Basic residues" evidence="7">
    <location>
        <begin position="276"/>
        <end position="293"/>
    </location>
</feature>
<feature type="region of interest" description="Disordered" evidence="7">
    <location>
        <begin position="854"/>
        <end position="874"/>
    </location>
</feature>
<dbReference type="GO" id="GO:0004386">
    <property type="term" value="F:helicase activity"/>
    <property type="evidence" value="ECO:0007669"/>
    <property type="project" value="UniProtKB-KW"/>
</dbReference>
<dbReference type="Gene3D" id="3.30.40.10">
    <property type="entry name" value="Zinc/RING finger domain, C3HC4 (zinc finger)"/>
    <property type="match status" value="1"/>
</dbReference>
<dbReference type="Gene3D" id="3.40.50.300">
    <property type="entry name" value="P-loop containing nucleotide triphosphate hydrolases"/>
    <property type="match status" value="1"/>
</dbReference>
<dbReference type="PROSITE" id="PS51194">
    <property type="entry name" value="HELICASE_CTER"/>
    <property type="match status" value="1"/>
</dbReference>
<feature type="region of interest" description="Disordered" evidence="7">
    <location>
        <begin position="1"/>
        <end position="32"/>
    </location>
</feature>
<feature type="region of interest" description="Disordered" evidence="7">
    <location>
        <begin position="224"/>
        <end position="314"/>
    </location>
</feature>
<dbReference type="GO" id="GO:0005634">
    <property type="term" value="C:nucleus"/>
    <property type="evidence" value="ECO:0007669"/>
    <property type="project" value="TreeGrafter"/>
</dbReference>
<feature type="domain" description="Helicase C-terminal" evidence="9">
    <location>
        <begin position="1026"/>
        <end position="1185"/>
    </location>
</feature>
<evidence type="ECO:0000256" key="4">
    <source>
        <dbReference type="ARBA" id="ARBA00022806"/>
    </source>
</evidence>
<feature type="domain" description="RING-type" evidence="8">
    <location>
        <begin position="904"/>
        <end position="944"/>
    </location>
</feature>
<dbReference type="InterPro" id="IPR001841">
    <property type="entry name" value="Znf_RING"/>
</dbReference>
<feature type="compositionally biased region" description="Polar residues" evidence="7">
    <location>
        <begin position="155"/>
        <end position="168"/>
    </location>
</feature>
<evidence type="ECO:0000256" key="2">
    <source>
        <dbReference type="ARBA" id="ARBA00022741"/>
    </source>
</evidence>
<dbReference type="AlphaFoldDB" id="A0A9W4RZ67"/>
<accession>A0A9W4RZ67</accession>
<dbReference type="Pfam" id="PF00271">
    <property type="entry name" value="Helicase_C"/>
    <property type="match status" value="1"/>
</dbReference>
<dbReference type="CDD" id="cd18793">
    <property type="entry name" value="SF2_C_SNF"/>
    <property type="match status" value="1"/>
</dbReference>
<dbReference type="InterPro" id="IPR001650">
    <property type="entry name" value="Helicase_C-like"/>
</dbReference>
<keyword evidence="6" id="KW-0479">Metal-binding</keyword>
<reference evidence="10" key="1">
    <citation type="submission" date="2022-08" db="EMBL/GenBank/DDBJ databases">
        <authorList>
            <person name="Giroux E."/>
            <person name="Giroux E."/>
        </authorList>
    </citation>
    <scope>NUCLEOTIDE SEQUENCE</scope>
    <source>
        <strain evidence="10">H1091258</strain>
    </source>
</reference>
<dbReference type="EMBL" id="CAMGZC010000787">
    <property type="protein sequence ID" value="CAI0650001.1"/>
    <property type="molecule type" value="Genomic_DNA"/>
</dbReference>
<comment type="similarity">
    <text evidence="1">Belongs to the SNF2/RAD54 helicase family.</text>
</comment>
<dbReference type="InterPro" id="IPR000330">
    <property type="entry name" value="SNF2_N"/>
</dbReference>
<evidence type="ECO:0000313" key="11">
    <source>
        <dbReference type="Proteomes" id="UP001152533"/>
    </source>
</evidence>
<dbReference type="Pfam" id="PF00176">
    <property type="entry name" value="SNF2-rel_dom"/>
    <property type="match status" value="1"/>
</dbReference>
<proteinExistence type="inferred from homology"/>
<evidence type="ECO:0000256" key="1">
    <source>
        <dbReference type="ARBA" id="ARBA00007025"/>
    </source>
</evidence>
<dbReference type="GO" id="GO:0008270">
    <property type="term" value="F:zinc ion binding"/>
    <property type="evidence" value="ECO:0007669"/>
    <property type="project" value="UniProtKB-KW"/>
</dbReference>
<dbReference type="GO" id="GO:0016787">
    <property type="term" value="F:hydrolase activity"/>
    <property type="evidence" value="ECO:0007669"/>
    <property type="project" value="UniProtKB-KW"/>
</dbReference>
<dbReference type="GO" id="GO:0006281">
    <property type="term" value="P:DNA repair"/>
    <property type="evidence" value="ECO:0007669"/>
    <property type="project" value="TreeGrafter"/>
</dbReference>
<gene>
    <name evidence="10" type="ORF">CGXH109_LOCUS91562</name>
</gene>
<dbReference type="GO" id="GO:0008094">
    <property type="term" value="F:ATP-dependent activity, acting on DNA"/>
    <property type="evidence" value="ECO:0007669"/>
    <property type="project" value="TreeGrafter"/>
</dbReference>
<feature type="region of interest" description="Disordered" evidence="7">
    <location>
        <begin position="769"/>
        <end position="823"/>
    </location>
</feature>
<dbReference type="InterPro" id="IPR013083">
    <property type="entry name" value="Znf_RING/FYVE/PHD"/>
</dbReference>
<feature type="region of interest" description="Disordered" evidence="7">
    <location>
        <begin position="152"/>
        <end position="188"/>
    </location>
</feature>
<evidence type="ECO:0000259" key="9">
    <source>
        <dbReference type="PROSITE" id="PS51194"/>
    </source>
</evidence>
<name>A0A9W4RZ67_9PEZI</name>
<dbReference type="SUPFAM" id="SSF52540">
    <property type="entry name" value="P-loop containing nucleoside triphosphate hydrolases"/>
    <property type="match status" value="2"/>
</dbReference>
<dbReference type="InterPro" id="IPR027417">
    <property type="entry name" value="P-loop_NTPase"/>
</dbReference>
<dbReference type="Proteomes" id="UP001152533">
    <property type="component" value="Unassembled WGS sequence"/>
</dbReference>
<dbReference type="InterPro" id="IPR049730">
    <property type="entry name" value="SNF2/RAD54-like_C"/>
</dbReference>
<keyword evidence="3" id="KW-0378">Hydrolase</keyword>
<keyword evidence="6" id="KW-0862">Zinc</keyword>
<feature type="region of interest" description="Disordered" evidence="7">
    <location>
        <begin position="64"/>
        <end position="113"/>
    </location>
</feature>
<dbReference type="SMART" id="SM00490">
    <property type="entry name" value="HELICc"/>
    <property type="match status" value="1"/>
</dbReference>
<organism evidence="10 11">
    <name type="scientific">Colletotrichum noveboracense</name>
    <dbReference type="NCBI Taxonomy" id="2664923"/>
    <lineage>
        <taxon>Eukaryota</taxon>
        <taxon>Fungi</taxon>
        <taxon>Dikarya</taxon>
        <taxon>Ascomycota</taxon>
        <taxon>Pezizomycotina</taxon>
        <taxon>Sordariomycetes</taxon>
        <taxon>Hypocreomycetidae</taxon>
        <taxon>Glomerellales</taxon>
        <taxon>Glomerellaceae</taxon>
        <taxon>Colletotrichum</taxon>
        <taxon>Colletotrichum gloeosporioides species complex</taxon>
    </lineage>
</organism>
<feature type="compositionally biased region" description="Acidic residues" evidence="7">
    <location>
        <begin position="1251"/>
        <end position="1264"/>
    </location>
</feature>
<dbReference type="InterPro" id="IPR038718">
    <property type="entry name" value="SNF2-like_sf"/>
</dbReference>
<evidence type="ECO:0008006" key="12">
    <source>
        <dbReference type="Google" id="ProtNLM"/>
    </source>
</evidence>
<sequence>MVTPPRVEQPEEAGKPNKGKFFFADDGDSDEDEMQGFLALKKATYDDTQEEDIIDQTIRQELEKCQNPSLGASDHAQAGHQSPDEKFSELFVSPNEECQVDNSPSKPQLNVEADPVSDDDFMIIDATEASADAQEKWAVPRDFVVDLTKVKQEPQTETQLPDSPQVKRSASEEVSIAAVPRHKQDGAGIETLEKEKAELTDKALRGALSPGELSQLLQITAQLNGAKGSNIPHQPDDAKPPINGKAKKPRKVTTKEEYWAKQAENERKKKQELREHGRKTTGKSKTAQTKKAKTSLTSTKPQGDGDSSDEDDQEALGEIERQIAEMLGPLDAILERSKQGELPAEPDIRATRKEDQLRQMRKAAPEYFEKKLLEKQEKELRDSTKAWGPWGVRPKNGKWEIRRVLINPLHNHQIVVGAWMMGRELNNTPRLPRGGILADAMGLGKTIETLSCISGNPSSDRLKDKGQGATLVVCPSQQMIGVWMSEVNKHCGKRFARDMVQYKRQNKMDVDLLGSFNIVLATYHQVRASIPSVKEQQEMQKELADTEKYNKWLAESTGDLHRIKWYRVVLDEAHSIKNHLTHGAFACFELQAVEFFSYLKFTRCHGIEQFSDYQKEYQGGKAARIKHHRLIHQIMYRRTQNDWFLGQPILNLPPTFPTHQNLQLSDEETVIFRMMERCFRRKVNYDLQQGDGHAEKQVRSYLTILLRLRQAATHPFLLESMMNEYFTLKDLRLTKEKLAELKGKKTIYEQIGSWNKRHEPPPEQVRKVLAASEEQREKQRRKEARYTAYGNFEEDDTHAFEDSEPEAGASEKKKARKRTAKTNATSVGDYVDEVDSEDDVEEDADGMVPQEYLTRADDNTPPTPARPEVPPLEPFGQSNFGLHFDMDKQIEYLERLEEISESHCTVCNVNPPVLPVKGQCGCIFCTQCLIAHSTTKGRICPTCRKVVGITKALEAFHSGVSDDESDSPPEGRRRHRMNNKEYAYGFDQNGFQHYEDDRKAKKPIRFLQISDKTADVPVTPSGKMAALKDTVLRWQAEAPQDKIIVFSQFNVVMKIIGRMVEGEGIPFAYLSGKQTTEQREKSVEDFQEGDVVKVLVVSLRAGGQCLNLTRGNRVILMELWWNHAVEQQAFSRVFRIGQIKETHFVRFIVNTPIEKRMLRMQVNKILRIDAALQDEGVRTPKIGLEDIAKLLGKVVRRNGVMQVVADYSDDDDDDEDDVDMPGSRAARRAAEEEADLSDFVVDDDEVEFEVNDDDVIGLSDDEDGSGGSDKE</sequence>
<evidence type="ECO:0000256" key="7">
    <source>
        <dbReference type="SAM" id="MobiDB-lite"/>
    </source>
</evidence>
<keyword evidence="4" id="KW-0347">Helicase</keyword>
<dbReference type="InterPro" id="IPR014001">
    <property type="entry name" value="Helicase_ATP-bd"/>
</dbReference>
<keyword evidence="5" id="KW-0067">ATP-binding</keyword>
<evidence type="ECO:0000256" key="3">
    <source>
        <dbReference type="ARBA" id="ARBA00022801"/>
    </source>
</evidence>
<feature type="compositionally biased region" description="Low complexity" evidence="7">
    <location>
        <begin position="294"/>
        <end position="305"/>
    </location>
</feature>
<protein>
    <recommendedName>
        <fullName evidence="12">SNF2 family domain-containing protein</fullName>
    </recommendedName>
</protein>
<dbReference type="SUPFAM" id="SSF57850">
    <property type="entry name" value="RING/U-box"/>
    <property type="match status" value="1"/>
</dbReference>
<dbReference type="GO" id="GO:0005524">
    <property type="term" value="F:ATP binding"/>
    <property type="evidence" value="ECO:0007669"/>
    <property type="project" value="UniProtKB-KW"/>
</dbReference>
<keyword evidence="2" id="KW-0547">Nucleotide-binding</keyword>
<dbReference type="PANTHER" id="PTHR45626:SF17">
    <property type="entry name" value="HELICASE-LIKE TRANSCRIPTION FACTOR"/>
    <property type="match status" value="1"/>
</dbReference>
<keyword evidence="6" id="KW-0863">Zinc-finger</keyword>
<feature type="compositionally biased region" description="Basic and acidic residues" evidence="7">
    <location>
        <begin position="253"/>
        <end position="275"/>
    </location>
</feature>
<comment type="caution">
    <text evidence="10">The sequence shown here is derived from an EMBL/GenBank/DDBJ whole genome shotgun (WGS) entry which is preliminary data.</text>
</comment>
<feature type="compositionally biased region" description="Acidic residues" evidence="7">
    <location>
        <begin position="1207"/>
        <end position="1219"/>
    </location>
</feature>
<dbReference type="InterPro" id="IPR050628">
    <property type="entry name" value="SNF2_RAD54_helicase_TF"/>
</dbReference>
<feature type="region of interest" description="Disordered" evidence="7">
    <location>
        <begin position="1251"/>
        <end position="1271"/>
    </location>
</feature>
<evidence type="ECO:0000313" key="10">
    <source>
        <dbReference type="EMBL" id="CAI0650001.1"/>
    </source>
</evidence>
<dbReference type="Gene3D" id="3.40.50.10810">
    <property type="entry name" value="Tandem AAA-ATPase domain"/>
    <property type="match status" value="1"/>
</dbReference>
<feature type="compositionally biased region" description="Pro residues" evidence="7">
    <location>
        <begin position="861"/>
        <end position="873"/>
    </location>
</feature>
<dbReference type="PROSITE" id="PS50089">
    <property type="entry name" value="ZF_RING_2"/>
    <property type="match status" value="1"/>
</dbReference>
<dbReference type="PANTHER" id="PTHR45626">
    <property type="entry name" value="TRANSCRIPTION TERMINATION FACTOR 2-RELATED"/>
    <property type="match status" value="1"/>
</dbReference>
<feature type="region of interest" description="Disordered" evidence="7">
    <location>
        <begin position="1205"/>
        <end position="1236"/>
    </location>
</feature>
<evidence type="ECO:0000256" key="6">
    <source>
        <dbReference type="PROSITE-ProRule" id="PRU00175"/>
    </source>
</evidence>
<evidence type="ECO:0000259" key="8">
    <source>
        <dbReference type="PROSITE" id="PS50089"/>
    </source>
</evidence>
<dbReference type="CDD" id="cd18008">
    <property type="entry name" value="DEXDc_SHPRH-like"/>
    <property type="match status" value="1"/>
</dbReference>